<dbReference type="AlphaFoldDB" id="A0A645AT83"/>
<comment type="caution">
    <text evidence="3">The sequence shown here is derived from an EMBL/GenBank/DDBJ whole genome shotgun (WGS) entry which is preliminary data.</text>
</comment>
<keyword evidence="1" id="KW-0812">Transmembrane</keyword>
<evidence type="ECO:0000256" key="1">
    <source>
        <dbReference type="SAM" id="Phobius"/>
    </source>
</evidence>
<dbReference type="InterPro" id="IPR050882">
    <property type="entry name" value="Prepilin_peptidase/N-MTase"/>
</dbReference>
<dbReference type="InterPro" id="IPR010627">
    <property type="entry name" value="Prepilin_pept_A24_N"/>
</dbReference>
<accession>A0A645AT83</accession>
<proteinExistence type="predicted"/>
<sequence>MGSFLLVVVRRRSQGLEWVRTPSHCEHCGRRLSWWELIPFFSYAALGGRCYACKTPIGADHFLCEAWLGFAFVSAFSLYAGRPILMAVFMGVHAVMTALVAAALLRGRRIRLYALLYFAVVVAMLIAAEMPALA</sequence>
<keyword evidence="1" id="KW-0472">Membrane</keyword>
<organism evidence="3">
    <name type="scientific">bioreactor metagenome</name>
    <dbReference type="NCBI Taxonomy" id="1076179"/>
    <lineage>
        <taxon>unclassified sequences</taxon>
        <taxon>metagenomes</taxon>
        <taxon>ecological metagenomes</taxon>
    </lineage>
</organism>
<dbReference type="Pfam" id="PF06750">
    <property type="entry name" value="A24_N_bact"/>
    <property type="match status" value="1"/>
</dbReference>
<dbReference type="GO" id="GO:0006465">
    <property type="term" value="P:signal peptide processing"/>
    <property type="evidence" value="ECO:0007669"/>
    <property type="project" value="TreeGrafter"/>
</dbReference>
<feature type="transmembrane region" description="Helical" evidence="1">
    <location>
        <begin position="112"/>
        <end position="133"/>
    </location>
</feature>
<reference evidence="3" key="1">
    <citation type="submission" date="2019-08" db="EMBL/GenBank/DDBJ databases">
        <authorList>
            <person name="Kucharzyk K."/>
            <person name="Murdoch R.W."/>
            <person name="Higgins S."/>
            <person name="Loffler F."/>
        </authorList>
    </citation>
    <scope>NUCLEOTIDE SEQUENCE</scope>
</reference>
<name>A0A645AT83_9ZZZZ</name>
<gene>
    <name evidence="3" type="ORF">SDC9_102328</name>
</gene>
<dbReference type="GO" id="GO:0005886">
    <property type="term" value="C:plasma membrane"/>
    <property type="evidence" value="ECO:0007669"/>
    <property type="project" value="TreeGrafter"/>
</dbReference>
<dbReference type="PANTHER" id="PTHR30487">
    <property type="entry name" value="TYPE 4 PREPILIN-LIKE PROTEINS LEADER PEPTIDE-PROCESSING ENZYME"/>
    <property type="match status" value="1"/>
</dbReference>
<keyword evidence="1" id="KW-1133">Transmembrane helix</keyword>
<feature type="transmembrane region" description="Helical" evidence="1">
    <location>
        <begin position="86"/>
        <end position="105"/>
    </location>
</feature>
<dbReference type="PANTHER" id="PTHR30487:SF0">
    <property type="entry name" value="PREPILIN LEADER PEPTIDASE_N-METHYLTRANSFERASE-RELATED"/>
    <property type="match status" value="1"/>
</dbReference>
<feature type="domain" description="Prepilin peptidase A24 N-terminal" evidence="2">
    <location>
        <begin position="1"/>
        <end position="76"/>
    </location>
</feature>
<dbReference type="EMBL" id="VSSQ01015315">
    <property type="protein sequence ID" value="MPM55531.1"/>
    <property type="molecule type" value="Genomic_DNA"/>
</dbReference>
<protein>
    <recommendedName>
        <fullName evidence="2">Prepilin peptidase A24 N-terminal domain-containing protein</fullName>
    </recommendedName>
</protein>
<evidence type="ECO:0000259" key="2">
    <source>
        <dbReference type="Pfam" id="PF06750"/>
    </source>
</evidence>
<evidence type="ECO:0000313" key="3">
    <source>
        <dbReference type="EMBL" id="MPM55531.1"/>
    </source>
</evidence>
<dbReference type="GO" id="GO:0004190">
    <property type="term" value="F:aspartic-type endopeptidase activity"/>
    <property type="evidence" value="ECO:0007669"/>
    <property type="project" value="TreeGrafter"/>
</dbReference>